<feature type="compositionally biased region" description="Basic and acidic residues" evidence="10">
    <location>
        <begin position="14"/>
        <end position="43"/>
    </location>
</feature>
<evidence type="ECO:0000256" key="11">
    <source>
        <dbReference type="SAM" id="Phobius"/>
    </source>
</evidence>
<feature type="compositionally biased region" description="Low complexity" evidence="10">
    <location>
        <begin position="103"/>
        <end position="113"/>
    </location>
</feature>
<keyword evidence="9" id="KW-0175">Coiled coil</keyword>
<evidence type="ECO:0000313" key="13">
    <source>
        <dbReference type="EMBL" id="CAG9801606.1"/>
    </source>
</evidence>
<feature type="transmembrane region" description="Helical" evidence="11">
    <location>
        <begin position="702"/>
        <end position="724"/>
    </location>
</feature>
<dbReference type="PRINTS" id="PR01333">
    <property type="entry name" value="2POREKCHANEL"/>
</dbReference>
<evidence type="ECO:0000256" key="5">
    <source>
        <dbReference type="ARBA" id="ARBA00023065"/>
    </source>
</evidence>
<dbReference type="PANTHER" id="PTHR11003:SF335">
    <property type="entry name" value="POTASSIUM CHANNEL DOMAIN-CONTAINING PROTEIN"/>
    <property type="match status" value="1"/>
</dbReference>
<protein>
    <recommendedName>
        <fullName evidence="12">Potassium channel domain-containing protein</fullName>
    </recommendedName>
</protein>
<gene>
    <name evidence="13" type="ORF">CHIRRI_LOCUS4528</name>
</gene>
<evidence type="ECO:0000313" key="14">
    <source>
        <dbReference type="Proteomes" id="UP001153620"/>
    </source>
</evidence>
<evidence type="ECO:0000256" key="1">
    <source>
        <dbReference type="ARBA" id="ARBA00004141"/>
    </source>
</evidence>
<feature type="transmembrane region" description="Helical" evidence="11">
    <location>
        <begin position="407"/>
        <end position="424"/>
    </location>
</feature>
<evidence type="ECO:0000256" key="6">
    <source>
        <dbReference type="ARBA" id="ARBA00023136"/>
    </source>
</evidence>
<feature type="domain" description="Potassium channel" evidence="12">
    <location>
        <begin position="654"/>
        <end position="728"/>
    </location>
</feature>
<keyword evidence="6 11" id="KW-0472">Membrane</keyword>
<dbReference type="InterPro" id="IPR013099">
    <property type="entry name" value="K_chnl_dom"/>
</dbReference>
<dbReference type="OrthoDB" id="297496at2759"/>
<evidence type="ECO:0000256" key="3">
    <source>
        <dbReference type="ARBA" id="ARBA00022692"/>
    </source>
</evidence>
<keyword evidence="5 8" id="KW-0406">Ion transport</keyword>
<feature type="region of interest" description="Disordered" evidence="10">
    <location>
        <begin position="1"/>
        <end position="43"/>
    </location>
</feature>
<keyword evidence="2 8" id="KW-0813">Transport</keyword>
<keyword evidence="14" id="KW-1185">Reference proteome</keyword>
<dbReference type="InterPro" id="IPR003280">
    <property type="entry name" value="2pore_dom_K_chnl"/>
</dbReference>
<dbReference type="EMBL" id="OU895877">
    <property type="protein sequence ID" value="CAG9801606.1"/>
    <property type="molecule type" value="Genomic_DNA"/>
</dbReference>
<dbReference type="GO" id="GO:0030322">
    <property type="term" value="P:stabilization of membrane potential"/>
    <property type="evidence" value="ECO:0007669"/>
    <property type="project" value="TreeGrafter"/>
</dbReference>
<evidence type="ECO:0000256" key="7">
    <source>
        <dbReference type="ARBA" id="ARBA00023303"/>
    </source>
</evidence>
<feature type="domain" description="Potassium channel" evidence="12">
    <location>
        <begin position="483"/>
        <end position="555"/>
    </location>
</feature>
<evidence type="ECO:0000256" key="8">
    <source>
        <dbReference type="RuleBase" id="RU003857"/>
    </source>
</evidence>
<dbReference type="Gene3D" id="1.10.287.70">
    <property type="match status" value="1"/>
</dbReference>
<accession>A0A9N9RQP4</accession>
<evidence type="ECO:0000256" key="2">
    <source>
        <dbReference type="ARBA" id="ARBA00022448"/>
    </source>
</evidence>
<evidence type="ECO:0000256" key="9">
    <source>
        <dbReference type="SAM" id="Coils"/>
    </source>
</evidence>
<dbReference type="Proteomes" id="UP001153620">
    <property type="component" value="Chromosome 1"/>
</dbReference>
<keyword evidence="3 8" id="KW-0812">Transmembrane</keyword>
<feature type="transmembrane region" description="Helical" evidence="11">
    <location>
        <begin position="647"/>
        <end position="670"/>
    </location>
</feature>
<feature type="transmembrane region" description="Helical" evidence="11">
    <location>
        <begin position="530"/>
        <end position="548"/>
    </location>
</feature>
<dbReference type="Pfam" id="PF07885">
    <property type="entry name" value="Ion_trans_2"/>
    <property type="match status" value="2"/>
</dbReference>
<dbReference type="AlphaFoldDB" id="A0A9N9RQP4"/>
<dbReference type="GO" id="GO:0015271">
    <property type="term" value="F:outward rectifier potassium channel activity"/>
    <property type="evidence" value="ECO:0007669"/>
    <property type="project" value="TreeGrafter"/>
</dbReference>
<comment type="subcellular location">
    <subcellularLocation>
        <location evidence="1">Membrane</location>
        <topology evidence="1">Multi-pass membrane protein</topology>
    </subcellularLocation>
</comment>
<keyword evidence="4 11" id="KW-1133">Transmembrane helix</keyword>
<feature type="transmembrane region" description="Helical" evidence="11">
    <location>
        <begin position="679"/>
        <end position="696"/>
    </location>
</feature>
<dbReference type="GO" id="GO:0005886">
    <property type="term" value="C:plasma membrane"/>
    <property type="evidence" value="ECO:0007669"/>
    <property type="project" value="TreeGrafter"/>
</dbReference>
<name>A0A9N9RQP4_9DIPT</name>
<keyword evidence="7 8" id="KW-0407">Ion channel</keyword>
<evidence type="ECO:0000256" key="10">
    <source>
        <dbReference type="SAM" id="MobiDB-lite"/>
    </source>
</evidence>
<proteinExistence type="inferred from homology"/>
<reference evidence="13" key="2">
    <citation type="submission" date="2022-10" db="EMBL/GenBank/DDBJ databases">
        <authorList>
            <consortium name="ENA_rothamsted_submissions"/>
            <consortium name="culmorum"/>
            <person name="King R."/>
        </authorList>
    </citation>
    <scope>NUCLEOTIDE SEQUENCE</scope>
</reference>
<comment type="similarity">
    <text evidence="8">Belongs to the two pore domain potassium channel (TC 1.A.1.8) family.</text>
</comment>
<evidence type="ECO:0000259" key="12">
    <source>
        <dbReference type="Pfam" id="PF07885"/>
    </source>
</evidence>
<dbReference type="SUPFAM" id="SSF81324">
    <property type="entry name" value="Voltage-gated potassium channels"/>
    <property type="match status" value="1"/>
</dbReference>
<dbReference type="GO" id="GO:0022841">
    <property type="term" value="F:potassium ion leak channel activity"/>
    <property type="evidence" value="ECO:0007669"/>
    <property type="project" value="TreeGrafter"/>
</dbReference>
<reference evidence="13" key="1">
    <citation type="submission" date="2022-01" db="EMBL/GenBank/DDBJ databases">
        <authorList>
            <person name="King R."/>
        </authorList>
    </citation>
    <scope>NUCLEOTIDE SEQUENCE</scope>
</reference>
<organism evidence="13 14">
    <name type="scientific">Chironomus riparius</name>
    <dbReference type="NCBI Taxonomy" id="315576"/>
    <lineage>
        <taxon>Eukaryota</taxon>
        <taxon>Metazoa</taxon>
        <taxon>Ecdysozoa</taxon>
        <taxon>Arthropoda</taxon>
        <taxon>Hexapoda</taxon>
        <taxon>Insecta</taxon>
        <taxon>Pterygota</taxon>
        <taxon>Neoptera</taxon>
        <taxon>Endopterygota</taxon>
        <taxon>Diptera</taxon>
        <taxon>Nematocera</taxon>
        <taxon>Chironomoidea</taxon>
        <taxon>Chironomidae</taxon>
        <taxon>Chironominae</taxon>
        <taxon>Chironomus</taxon>
    </lineage>
</organism>
<feature type="compositionally biased region" description="Low complexity" evidence="10">
    <location>
        <begin position="65"/>
        <end position="82"/>
    </location>
</feature>
<dbReference type="PANTHER" id="PTHR11003">
    <property type="entry name" value="POTASSIUM CHANNEL, SUBFAMILY K"/>
    <property type="match status" value="1"/>
</dbReference>
<feature type="region of interest" description="Disordered" evidence="10">
    <location>
        <begin position="58"/>
        <end position="114"/>
    </location>
</feature>
<feature type="coiled-coil region" evidence="9">
    <location>
        <begin position="176"/>
        <end position="204"/>
    </location>
</feature>
<sequence length="791" mass="90908">MENSSSIRRRTSRTTRETTPDPNRTEKISKVLEQDFSKNRSIETDSNETRYVVKGILNVGPPSPVGSISSSSSGSGPNSSGSHAYRAKILSKKEKSMAQAVHRSQSSSRQSASCQTNNDIFTYLRRAKRSLSAPRKREGSVESVKLTPQMQEMKISLLEKENYELSNKSNGNDEKNVLLEHNLKRFEEERRQFEMEKLKFLEDKRELDRLRLQRFERYKRELEAKRLGIRPNYDIDNPNDYMVARKIIIDYKVNENLHSQEAQESGSESEQEITVVENLQTSVNENKSKECQNDNEEIVCKNDKNDNEIGECSKNVQQIAQSHLNGKEMLNGVEKSNDRIVPEIERKNKDNKEYEKNDFDDIIPMHFWPLCMLLYNEFRHIWKEHKKLYSSEWHHILYELKKCISELLMLMMLCGTGGIILHYIEGNFEMLNKTGVKRVKRDFIDQLWLSSHNLREEDWKSMARIRLRKFEEELQAAIEGGMITYSGHTTWNFVNAVLYCLDISTTIGKPKNAEACGYGHISPRTVSGRIVTIVYAIIGIPIFLILLADFGKLFTRIIKFLWVFVRRLYYTGSCRKVRKTAPAQDMMRGLNAMYDIMKRPSLAFDPNVMRTFQQQQENSRGGPPGESPMTPLPENLKNYEIDDEFNLPISVAIIMLVGYMIFGAAIYCILEEDWTFFESFYFVFISISTIGFGDFVPSHPLYMMASILYLIFGLALTSMCINVVQVKLSDHFKQASSKIIGLHFAEAASQGSVPQSAELQSIQSTNLNENSQPTNVIIADKNTKNTNSTML</sequence>
<evidence type="ECO:0000256" key="4">
    <source>
        <dbReference type="ARBA" id="ARBA00022989"/>
    </source>
</evidence>